<dbReference type="EC" id="2.1.1.-" evidence="1"/>
<dbReference type="Proteomes" id="UP001280156">
    <property type="component" value="Unassembled WGS sequence"/>
</dbReference>
<dbReference type="InterPro" id="IPR029063">
    <property type="entry name" value="SAM-dependent_MTases_sf"/>
</dbReference>
<protein>
    <submittedName>
        <fullName evidence="1">Class I SAM-dependent methyltransferase</fullName>
        <ecNumber evidence="1">2.1.1.-</ecNumber>
    </submittedName>
</protein>
<dbReference type="Pfam" id="PF13489">
    <property type="entry name" value="Methyltransf_23"/>
    <property type="match status" value="1"/>
</dbReference>
<keyword evidence="1" id="KW-0489">Methyltransferase</keyword>
<dbReference type="RefSeq" id="WP_320295532.1">
    <property type="nucleotide sequence ID" value="NZ_JAVIIU010000004.1"/>
</dbReference>
<dbReference type="Gene3D" id="3.40.50.150">
    <property type="entry name" value="Vaccinia Virus protein VP39"/>
    <property type="match status" value="1"/>
</dbReference>
<keyword evidence="1" id="KW-0808">Transferase</keyword>
<sequence length="287" mass="31637">MICLGDGSEACQYISLGKFLDRSGKVDHVEVVRCLRCGHGVSLPPLPNVAFLYQDRESQDFQPDAKGLSHEIKDIAFRSQARKLLRQAGGARGTILDFGCGSGQFTRVLGEMVGSASEVIGADMHSEPPAELAERPYLGPEELGSRKDSFDIVIALHVLEHDDDADGLLRTISGYARHGGKVVIEVPNVDCVWARIFGKFWDAWYLPYHRHHFTRNSLVRLMQRNGLQIESVHGVTVPTMGRSFADIAGGTNNLFWLLLGILAHPLQVLGEVLTRNSSAIRVIAVRK</sequence>
<dbReference type="SUPFAM" id="SSF53335">
    <property type="entry name" value="S-adenosyl-L-methionine-dependent methyltransferases"/>
    <property type="match status" value="1"/>
</dbReference>
<dbReference type="CDD" id="cd02440">
    <property type="entry name" value="AdoMet_MTases"/>
    <property type="match status" value="1"/>
</dbReference>
<organism evidence="1 2">
    <name type="scientific">Mesorhizobium humile</name>
    <dbReference type="NCBI Taxonomy" id="3072313"/>
    <lineage>
        <taxon>Bacteria</taxon>
        <taxon>Pseudomonadati</taxon>
        <taxon>Pseudomonadota</taxon>
        <taxon>Alphaproteobacteria</taxon>
        <taxon>Hyphomicrobiales</taxon>
        <taxon>Phyllobacteriaceae</taxon>
        <taxon>Mesorhizobium</taxon>
    </lineage>
</organism>
<keyword evidence="2" id="KW-1185">Reference proteome</keyword>
<proteinExistence type="predicted"/>
<dbReference type="GO" id="GO:0008168">
    <property type="term" value="F:methyltransferase activity"/>
    <property type="evidence" value="ECO:0007669"/>
    <property type="project" value="UniProtKB-KW"/>
</dbReference>
<name>A0ABU4YPW6_9HYPH</name>
<evidence type="ECO:0000313" key="2">
    <source>
        <dbReference type="Proteomes" id="UP001280156"/>
    </source>
</evidence>
<gene>
    <name evidence="1" type="ORF">RFM52_28055</name>
</gene>
<dbReference type="EMBL" id="JAVIIV010000025">
    <property type="protein sequence ID" value="MDX8489029.1"/>
    <property type="molecule type" value="Genomic_DNA"/>
</dbReference>
<dbReference type="GO" id="GO:0032259">
    <property type="term" value="P:methylation"/>
    <property type="evidence" value="ECO:0007669"/>
    <property type="project" value="UniProtKB-KW"/>
</dbReference>
<comment type="caution">
    <text evidence="1">The sequence shown here is derived from an EMBL/GenBank/DDBJ whole genome shotgun (WGS) entry which is preliminary data.</text>
</comment>
<accession>A0ABU4YPW6</accession>
<reference evidence="1 2" key="1">
    <citation type="submission" date="2023-08" db="EMBL/GenBank/DDBJ databases">
        <title>Implementing the SeqCode for naming new Mesorhizobium species isolated from Vachellia karroo root nodules.</title>
        <authorList>
            <person name="Van Lill M."/>
        </authorList>
    </citation>
    <scope>NUCLEOTIDE SEQUENCE [LARGE SCALE GENOMIC DNA]</scope>
    <source>
        <strain evidence="1 2">VK2B</strain>
    </source>
</reference>
<evidence type="ECO:0000313" key="1">
    <source>
        <dbReference type="EMBL" id="MDX8489029.1"/>
    </source>
</evidence>
<dbReference type="PANTHER" id="PTHR43861">
    <property type="entry name" value="TRANS-ACONITATE 2-METHYLTRANSFERASE-RELATED"/>
    <property type="match status" value="1"/>
</dbReference>